<evidence type="ECO:0000256" key="1">
    <source>
        <dbReference type="ARBA" id="ARBA00005662"/>
    </source>
</evidence>
<accession>A0A5B8L299</accession>
<dbReference type="Pfam" id="PF09587">
    <property type="entry name" value="PGA_cap"/>
    <property type="match status" value="1"/>
</dbReference>
<dbReference type="EMBL" id="CP042301">
    <property type="protein sequence ID" value="QDZ02025.1"/>
    <property type="molecule type" value="Genomic_DNA"/>
</dbReference>
<reference evidence="3" key="1">
    <citation type="submission" date="2020-04" db="EMBL/GenBank/DDBJ databases">
        <title>Nitratireductor sp. nov. isolated from mangrove soil.</title>
        <authorList>
            <person name="Ye Y."/>
        </authorList>
    </citation>
    <scope>NUCLEOTIDE SEQUENCE</scope>
    <source>
        <strain evidence="3">SY7</strain>
    </source>
</reference>
<evidence type="ECO:0000259" key="2">
    <source>
        <dbReference type="SMART" id="SM00854"/>
    </source>
</evidence>
<dbReference type="KEGG" id="niy:FQ775_17475"/>
<keyword evidence="4" id="KW-1185">Reference proteome</keyword>
<dbReference type="RefSeq" id="WP_146300666.1">
    <property type="nucleotide sequence ID" value="NZ_CP042301.2"/>
</dbReference>
<feature type="domain" description="Capsule synthesis protein CapA" evidence="2">
    <location>
        <begin position="46"/>
        <end position="281"/>
    </location>
</feature>
<sequence>MANFPPRYVVSWPFRLVWPSLRGGEGLDRAPLRAKIDDGAGKPAARIVVLGDLGATPNARPLACDPTLRELIASADLVVANCEGPVMRRPRNLATRSGLRHAIEPDHLAGLLAALGVETKRLVLGLANNHILDQGTVGLAETLNHLKAMGVRSVGAGMAGPVPTLTVSAGLVDITLVAFTRWRNGGDAAYRRHVALQDALEPDDWRVVREEAARGGLTCVLPHWDWEFRHFPRPQTRRLARELAGKGATLIVGSHPHVLQPLERVDDALIAYGIGDLAGCLHERQPWPTRLSGMLSVDVDRAGRLLGYELTPVVRLRGERSDRLVPVSARSNGASANRVALLFPP</sequence>
<dbReference type="InterPro" id="IPR029052">
    <property type="entry name" value="Metallo-depent_PP-like"/>
</dbReference>
<evidence type="ECO:0000313" key="4">
    <source>
        <dbReference type="Proteomes" id="UP000321389"/>
    </source>
</evidence>
<comment type="similarity">
    <text evidence="1">Belongs to the CapA family.</text>
</comment>
<dbReference type="InterPro" id="IPR019079">
    <property type="entry name" value="Capsule_synth_CapA"/>
</dbReference>
<dbReference type="PANTHER" id="PTHR33393">
    <property type="entry name" value="POLYGLUTAMINE SYNTHESIS ACCESSORY PROTEIN RV0574C-RELATED"/>
    <property type="match status" value="1"/>
</dbReference>
<dbReference type="AlphaFoldDB" id="A0A5B8L299"/>
<dbReference type="Proteomes" id="UP000321389">
    <property type="component" value="Chromosome"/>
</dbReference>
<proteinExistence type="inferred from homology"/>
<dbReference type="InterPro" id="IPR052169">
    <property type="entry name" value="CW_Biosynth-Accessory"/>
</dbReference>
<dbReference type="SMART" id="SM00854">
    <property type="entry name" value="PGA_cap"/>
    <property type="match status" value="1"/>
</dbReference>
<gene>
    <name evidence="3" type="ORF">FQ775_17475</name>
</gene>
<dbReference type="OrthoDB" id="9810718at2"/>
<name>A0A5B8L299_9HYPH</name>
<dbReference type="PANTHER" id="PTHR33393:SF13">
    <property type="entry name" value="PGA BIOSYNTHESIS PROTEIN CAPA"/>
    <property type="match status" value="1"/>
</dbReference>
<organism evidence="3 4">
    <name type="scientific">Nitratireductor mangrovi</name>
    <dbReference type="NCBI Taxonomy" id="2599600"/>
    <lineage>
        <taxon>Bacteria</taxon>
        <taxon>Pseudomonadati</taxon>
        <taxon>Pseudomonadota</taxon>
        <taxon>Alphaproteobacteria</taxon>
        <taxon>Hyphomicrobiales</taxon>
        <taxon>Phyllobacteriaceae</taxon>
        <taxon>Nitratireductor</taxon>
    </lineage>
</organism>
<evidence type="ECO:0000313" key="3">
    <source>
        <dbReference type="EMBL" id="QDZ02025.1"/>
    </source>
</evidence>
<dbReference type="SUPFAM" id="SSF56300">
    <property type="entry name" value="Metallo-dependent phosphatases"/>
    <property type="match status" value="1"/>
</dbReference>
<protein>
    <submittedName>
        <fullName evidence="3">CapA family protein</fullName>
    </submittedName>
</protein>